<evidence type="ECO:0000313" key="1">
    <source>
        <dbReference type="EMBL" id="AEF97688.1"/>
    </source>
</evidence>
<name>F6GQ68_9VIRU</name>
<reference evidence="1 2" key="1">
    <citation type="journal article" date="2008" name="Arch. Virol.">
        <title>Molecular confirmation of a new herpesvirus from catfish (Ameiurus melas) by testing the performance of a novel PCR method, designed to target the DNA polymerase gene of alloherpesviruses.</title>
        <authorList>
            <person name="Doszpoly A."/>
            <person name="Kovacs E.R."/>
            <person name="Bovo G."/>
            <person name="LaPatra S.E."/>
            <person name="Harrach B."/>
            <person name="Benko M."/>
        </authorList>
    </citation>
    <scope>NUCLEOTIDE SEQUENCE [LARGE SCALE GENOMIC DNA]</scope>
    <source>
        <strain evidence="2">SRWSHV (Snake River White Sturgeon Herpesvirus)</strain>
    </source>
</reference>
<keyword evidence="2" id="KW-1185">Reference proteome</keyword>
<accession>F6GQ68</accession>
<proteinExistence type="predicted"/>
<dbReference type="RefSeq" id="YP_009664570.1">
    <property type="nucleotide sequence ID" value="NC_043042.1"/>
</dbReference>
<reference evidence="1 2" key="2">
    <citation type="journal article" date="2011" name="Arch. Virol.">
        <title>Partial genome characterization of acipenserid herpesvirus 2: taxonomical proposal for the demarcation of three subfamilies in Alloherpesviridae.</title>
        <authorList>
            <person name="Doszpoly A."/>
            <person name="Somogyi V."/>
            <person name="Lapatra S.E."/>
            <person name="Benko M."/>
        </authorList>
    </citation>
    <scope>NUCLEOTIDE SEQUENCE [LARGE SCALE GENOMIC DNA]</scope>
    <source>
        <strain evidence="2">SRWSHV (Snake River White Sturgeon Herpesvirus)</strain>
    </source>
</reference>
<sequence length="170" mass="19212">MSITTALSGDVFDGVQIAMLLQSIDINHKCLQINPNGRQLLIIDKSACQICARAKPDRGLFAGYFKSLPEELNLRSRHFQFFTSFGHLMRSISMDAYTVPLICSLSNDDYIVLYQKTVHLSGKALEALGDLNIQYEWNLSTQQLRIKTAATGLIYHYNYGGASKKRRFEN</sequence>
<evidence type="ECO:0000313" key="2">
    <source>
        <dbReference type="Proteomes" id="UP000243430"/>
    </source>
</evidence>
<dbReference type="GeneID" id="40524613"/>
<dbReference type="Proteomes" id="UP000243430">
    <property type="component" value="Segment"/>
</dbReference>
<organism evidence="1 2">
    <name type="scientific">white sturgeon herpesvirus 2</name>
    <dbReference type="NCBI Taxonomy" id="320884"/>
    <lineage>
        <taxon>Viruses</taxon>
        <taxon>Duplodnaviria</taxon>
        <taxon>Heunggongvirae</taxon>
        <taxon>Peploviricota</taxon>
        <taxon>Herviviricetes</taxon>
        <taxon>Herpesvirales</taxon>
        <taxon>Alloherpesviridae</taxon>
        <taxon>Ictavirus</taxon>
        <taxon>Ictavirus acipenseridallo2</taxon>
    </lineage>
</organism>
<dbReference type="EMBL" id="FJ815289">
    <property type="protein sequence ID" value="AEF97688.1"/>
    <property type="molecule type" value="Genomic_DNA"/>
</dbReference>
<reference evidence="1 2" key="3">
    <citation type="journal article" date="2011" name="Intervirology">
        <title>Comparative analysis of a conserved gene block from the genome of the members of the genus ictalurivirus.</title>
        <authorList>
            <person name="Doszpoly A."/>
            <person name="Benko M."/>
            <person name="Bovo G."/>
            <person name="Lapatra S.E."/>
            <person name="Harrach B."/>
        </authorList>
    </citation>
    <scope>NUCLEOTIDE SEQUENCE [LARGE SCALE GENOMIC DNA]</scope>
    <source>
        <strain evidence="2">SRWSHV (Snake River White Sturgeon Herpesvirus)</strain>
    </source>
</reference>
<protein>
    <submittedName>
        <fullName evidence="1">ORF29</fullName>
    </submittedName>
</protein>
<dbReference type="KEGG" id="vg:40524613"/>